<evidence type="ECO:0000313" key="3">
    <source>
        <dbReference type="Proteomes" id="UP001334084"/>
    </source>
</evidence>
<dbReference type="GeneID" id="90540084"/>
<gene>
    <name evidence="2" type="ORF">VNE69_01220</name>
</gene>
<accession>A0AAX4J8T3</accession>
<keyword evidence="1" id="KW-0732">Signal</keyword>
<protein>
    <submittedName>
        <fullName evidence="2">Uncharacterized protein</fullName>
    </submittedName>
</protein>
<keyword evidence="3" id="KW-1185">Reference proteome</keyword>
<feature type="signal peptide" evidence="1">
    <location>
        <begin position="1"/>
        <end position="20"/>
    </location>
</feature>
<proteinExistence type="predicted"/>
<organism evidence="2 3">
    <name type="scientific">Vairimorpha necatrix</name>
    <dbReference type="NCBI Taxonomy" id="6039"/>
    <lineage>
        <taxon>Eukaryota</taxon>
        <taxon>Fungi</taxon>
        <taxon>Fungi incertae sedis</taxon>
        <taxon>Microsporidia</taxon>
        <taxon>Nosematidae</taxon>
        <taxon>Vairimorpha</taxon>
    </lineage>
</organism>
<evidence type="ECO:0000313" key="2">
    <source>
        <dbReference type="EMBL" id="WUR02282.1"/>
    </source>
</evidence>
<evidence type="ECO:0000256" key="1">
    <source>
        <dbReference type="SAM" id="SignalP"/>
    </source>
</evidence>
<dbReference type="RefSeq" id="XP_065328427.1">
    <property type="nucleotide sequence ID" value="XM_065472355.1"/>
</dbReference>
<dbReference type="AlphaFoldDB" id="A0AAX4J8T3"/>
<reference evidence="2" key="1">
    <citation type="journal article" date="2024" name="BMC Genomics">
        <title>Functional annotation of a divergent genome using sequence and structure-based similarity.</title>
        <authorList>
            <person name="Svedberg D."/>
            <person name="Winiger R.R."/>
            <person name="Berg A."/>
            <person name="Sharma H."/>
            <person name="Tellgren-Roth C."/>
            <person name="Debrunner-Vossbrinck B.A."/>
            <person name="Vossbrinck C.R."/>
            <person name="Barandun J."/>
        </authorList>
    </citation>
    <scope>NUCLEOTIDE SEQUENCE</scope>
    <source>
        <strain evidence="2">Illinois isolate</strain>
    </source>
</reference>
<feature type="chain" id="PRO_5043814021" evidence="1">
    <location>
        <begin position="21"/>
        <end position="519"/>
    </location>
</feature>
<name>A0AAX4J8T3_9MICR</name>
<dbReference type="EMBL" id="CP142726">
    <property type="protein sequence ID" value="WUR02282.1"/>
    <property type="molecule type" value="Genomic_DNA"/>
</dbReference>
<dbReference type="Proteomes" id="UP001334084">
    <property type="component" value="Chromosome 1"/>
</dbReference>
<dbReference type="KEGG" id="vnx:VNE69_01220"/>
<sequence>MLSVNKKFYIFFFILVSILCSNNFQYFDNDGDIFKICNLHYKSSIKDIFEYEGLDRNDSYRDAEKLYALYIAIYNKSDKRNHGYNLLIVELGKMLDVLNELSTIKNTVINTLDHCDDNFFINEDVYRKISENNKKYYDKRFMLNYNTSNYINTLKKLLINLELNFDKTEFYIFIIDFVENFIGIKFYNIYSYLNENNYEYLINHHKTADYCIRKSMNSISLIKIFNYAENFILLEPAINAVELNEIRKLLRLLALSITKSYENLNKCLLSIQNIFEMVKTENVKNNKKLLYDLRYKRTPKDILECKNLENHLNTLDPEERNVLHDLIDKKLIEEKEDHYNLKNLTYDFDNDVIINNEFTKQIRKNKQKYHHVVAQLKKLTSNRIDTLKTLFKESKLGENKKDFYVFICDVIEKFIYILNNNTYKRLIENNIKDLIIVYRTLEYCIFILFNKISITKIIYHTERCILQETVFKKNDLNEITKQLKALKEIFQRSYENVNKFLSPIQDICEMFNMEIKKKL</sequence>